<sequence length="955" mass="104217">MPKKLEDAAASTAETIALDADTATTNANTVAKGRLAVATTAATGGMNLILAALTAAAVGGSIYAASLGAAGNATQSAIQKNEDLIAAKKQELEMNQKQVEFIGTLGESYSKMQQSLIAVGDDEKKATQIKKDMQATEDELAKIVGKDAAERITHSEDINAAITHEQEVHAEKGKNIQKSLDNIVTVQKQLRDDTINYCNDRIDAINNEAVAFDKAADAIEEALGRIDAAMYRFHENNAKEARAKADELQQSGADKSGAQILADATGWQPLKDIANSEFFKNRDAYYENANQEAIEGLRGFAEKEEAAKQEIADRAKTFYSNKGAGAAGLGNHWYPSGDGSTVGGDETTPGGGGKGKGKGTGRERKGDSAYTIAKRQYEEDVSLANYSANEKLYLYHKYLDGVEKSDKERLDFLKGQHSLDSETYKDSLKIQSDELEMQLAKRQISQEEYLQKQVELKRQSLDKELQTEIEHRELSDQSAGREQRADDAYKTEIQGTAWYIAALKESYNVEKKLSDYQIELAKKVAEYHQQIALDEISAEEKKYQTLYDRGQINEQQLLTLQSDLENQRFKIQSDSLNKQLLATLNDTSEIRAAYADYINSTTDQDRNAAAEKLINLTKNKTGTLSALKELETAYSQHADKVKNIDNSMWKELNKNILEAKNSMADALSQAFQDNLNGATSFLKSLQNILSSVGKTIEKQLTNAIAKDFTDKAFGKALNGNNKALQEKQNQTQITAQAALGAAARVAIEQSTAQQQAAITQQKAITQKGLELSKDQIITGSAQAMGQTVVSSIQASLSAMLEMLPTMLLMAAIGSLFGGGKSSTSSETKDRSASSYYSTGTVLTSLPSYDVGSFELPEDTLAMVHKKETILPVPFAEDFRAAVKSGSLFGGNSNNQQSQPQFTVPKINQTIVNKVSVMDGTGVRRALTNNAHQVRQATYNVNRSMAIQNANRWGLP</sequence>
<organism evidence="2 3">
    <name type="scientific">Sporomusa acidovorans (strain ATCC 49682 / DSM 3132 / Mol)</name>
    <dbReference type="NCBI Taxonomy" id="1123286"/>
    <lineage>
        <taxon>Bacteria</taxon>
        <taxon>Bacillati</taxon>
        <taxon>Bacillota</taxon>
        <taxon>Negativicutes</taxon>
        <taxon>Selenomonadales</taxon>
        <taxon>Sporomusaceae</taxon>
        <taxon>Sporomusa</taxon>
    </lineage>
</organism>
<keyword evidence="3" id="KW-1185">Reference proteome</keyword>
<evidence type="ECO:0000313" key="2">
    <source>
        <dbReference type="EMBL" id="XFO71068.1"/>
    </source>
</evidence>
<dbReference type="Proteomes" id="UP000216052">
    <property type="component" value="Chromosome"/>
</dbReference>
<protein>
    <recommendedName>
        <fullName evidence="4">Chromosome partition protein Smc</fullName>
    </recommendedName>
</protein>
<evidence type="ECO:0008006" key="4">
    <source>
        <dbReference type="Google" id="ProtNLM"/>
    </source>
</evidence>
<reference evidence="2" key="1">
    <citation type="submission" date="2024-05" db="EMBL/GenBank/DDBJ databases">
        <title>Isolation and characterization of Sporomusa carbonis sp. nov., a carboxydotrophic hydrogenogen in the genus of Sporomusa isolated from a charcoal burning pile.</title>
        <authorList>
            <person name="Boeer T."/>
            <person name="Rosenbaum F."/>
            <person name="Eysell L."/>
            <person name="Mueller V."/>
            <person name="Daniel R."/>
            <person name="Poehlein A."/>
        </authorList>
    </citation>
    <scope>NUCLEOTIDE SEQUENCE [LARGE SCALE GENOMIC DNA]</scope>
    <source>
        <strain evidence="2">DSM 3132</strain>
    </source>
</reference>
<feature type="region of interest" description="Disordered" evidence="1">
    <location>
        <begin position="329"/>
        <end position="370"/>
    </location>
</feature>
<evidence type="ECO:0000256" key="1">
    <source>
        <dbReference type="SAM" id="MobiDB-lite"/>
    </source>
</evidence>
<evidence type="ECO:0000313" key="3">
    <source>
        <dbReference type="Proteomes" id="UP000216052"/>
    </source>
</evidence>
<accession>A0ABZ3IYY8</accession>
<proteinExistence type="predicted"/>
<gene>
    <name evidence="2" type="ORF">SPACI_010830</name>
</gene>
<dbReference type="EMBL" id="CP155571">
    <property type="protein sequence ID" value="XFO71068.1"/>
    <property type="molecule type" value="Genomic_DNA"/>
</dbReference>
<name>A0ABZ3IYY8_SPOA4</name>
<dbReference type="RefSeq" id="WP_093797382.1">
    <property type="nucleotide sequence ID" value="NZ_CP155571.1"/>
</dbReference>